<evidence type="ECO:0000313" key="3">
    <source>
        <dbReference type="Proteomes" id="UP000813824"/>
    </source>
</evidence>
<organism evidence="2 3">
    <name type="scientific">Cristinia sonorae</name>
    <dbReference type="NCBI Taxonomy" id="1940300"/>
    <lineage>
        <taxon>Eukaryota</taxon>
        <taxon>Fungi</taxon>
        <taxon>Dikarya</taxon>
        <taxon>Basidiomycota</taxon>
        <taxon>Agaricomycotina</taxon>
        <taxon>Agaricomycetes</taxon>
        <taxon>Agaricomycetidae</taxon>
        <taxon>Agaricales</taxon>
        <taxon>Pleurotineae</taxon>
        <taxon>Stephanosporaceae</taxon>
        <taxon>Cristinia</taxon>
    </lineage>
</organism>
<feature type="region of interest" description="Disordered" evidence="1">
    <location>
        <begin position="186"/>
        <end position="208"/>
    </location>
</feature>
<feature type="region of interest" description="Disordered" evidence="1">
    <location>
        <begin position="8"/>
        <end position="34"/>
    </location>
</feature>
<protein>
    <submittedName>
        <fullName evidence="2">Uncharacterized protein</fullName>
    </submittedName>
</protein>
<feature type="compositionally biased region" description="Low complexity" evidence="1">
    <location>
        <begin position="571"/>
        <end position="587"/>
    </location>
</feature>
<feature type="compositionally biased region" description="Low complexity" evidence="1">
    <location>
        <begin position="397"/>
        <end position="415"/>
    </location>
</feature>
<evidence type="ECO:0000313" key="2">
    <source>
        <dbReference type="EMBL" id="KAH8103958.1"/>
    </source>
</evidence>
<feature type="compositionally biased region" description="Polar residues" evidence="1">
    <location>
        <begin position="472"/>
        <end position="481"/>
    </location>
</feature>
<reference evidence="2" key="1">
    <citation type="journal article" date="2021" name="New Phytol.">
        <title>Evolutionary innovations through gain and loss of genes in the ectomycorrhizal Boletales.</title>
        <authorList>
            <person name="Wu G."/>
            <person name="Miyauchi S."/>
            <person name="Morin E."/>
            <person name="Kuo A."/>
            <person name="Drula E."/>
            <person name="Varga T."/>
            <person name="Kohler A."/>
            <person name="Feng B."/>
            <person name="Cao Y."/>
            <person name="Lipzen A."/>
            <person name="Daum C."/>
            <person name="Hundley H."/>
            <person name="Pangilinan J."/>
            <person name="Johnson J."/>
            <person name="Barry K."/>
            <person name="LaButti K."/>
            <person name="Ng V."/>
            <person name="Ahrendt S."/>
            <person name="Min B."/>
            <person name="Choi I.G."/>
            <person name="Park H."/>
            <person name="Plett J.M."/>
            <person name="Magnuson J."/>
            <person name="Spatafora J.W."/>
            <person name="Nagy L.G."/>
            <person name="Henrissat B."/>
            <person name="Grigoriev I.V."/>
            <person name="Yang Z.L."/>
            <person name="Xu J."/>
            <person name="Martin F.M."/>
        </authorList>
    </citation>
    <scope>NUCLEOTIDE SEQUENCE</scope>
    <source>
        <strain evidence="2">KKN 215</strain>
    </source>
</reference>
<dbReference type="AlphaFoldDB" id="A0A8K0UTR7"/>
<feature type="region of interest" description="Disordered" evidence="1">
    <location>
        <begin position="397"/>
        <end position="416"/>
    </location>
</feature>
<dbReference type="Proteomes" id="UP000813824">
    <property type="component" value="Unassembled WGS sequence"/>
</dbReference>
<accession>A0A8K0UTR7</accession>
<feature type="compositionally biased region" description="Low complexity" evidence="1">
    <location>
        <begin position="501"/>
        <end position="513"/>
    </location>
</feature>
<evidence type="ECO:0000256" key="1">
    <source>
        <dbReference type="SAM" id="MobiDB-lite"/>
    </source>
</evidence>
<name>A0A8K0UTR7_9AGAR</name>
<dbReference type="EMBL" id="JAEVFJ010000006">
    <property type="protein sequence ID" value="KAH8103958.1"/>
    <property type="molecule type" value="Genomic_DNA"/>
</dbReference>
<gene>
    <name evidence="2" type="ORF">BXZ70DRAFT_1005508</name>
</gene>
<feature type="compositionally biased region" description="Basic residues" evidence="1">
    <location>
        <begin position="521"/>
        <end position="530"/>
    </location>
</feature>
<sequence>MGFLKRFFSMGSRKSKKRQQNHQHEPMPADAQGRLRAVEPWQSEANRLLRSSSAHFTVVAETDYSCLPPLPHSTNNLLSPAATPARSIASTVKRSGTYTVTVHGRTTHSRTEFPNANPPLHDDPEDEESHADLAFFDESPTKKSKPHPNPNAVPFTPRDKTRLHRLRQDPSVARLLNMFDDKGRIQSTAFSNTPPSSASVYEVEGKEQKKRTGSTLRQLLGEPDVSHFANCTAMEGDISWAERELARFDRSSMSFASETSLPLETPKDTHFDNHLSEPHVVTNTTVISDDSHSDTSANWPAISSLEVELSGTTSIISEHNAIFDAPAPTEQDMITKTPQRASEVFGFLTERRKSILERNRAAAEAQNLPPLPALSVPGLGRSLSTASAMSTPALTTATTTNSLNSSPAGSSDTSSAQIHHATLTKLTPMSRSTDTLNLLYTYAPLSPVNFTSNPVQSSKIPRGPRPLPPTKHAQSASQSALYPQGAVDVVTVPDVPPPASLPSRIPKSSSSSRAYDPYTPVHKRAHRRTTSRASSSMALSDNDSGDENIGSSVKPTSRTSRSRKPIDKENSPNSQPKSKSKTYPKTPAVRSHSRALFETRHPNLVNGDPPSPASSTELSPVGREIMDDVRKRKKMQTRVSSAGSGRAVVGRR</sequence>
<feature type="region of interest" description="Disordered" evidence="1">
    <location>
        <begin position="451"/>
        <end position="652"/>
    </location>
</feature>
<feature type="compositionally biased region" description="Polar residues" evidence="1">
    <location>
        <begin position="549"/>
        <end position="559"/>
    </location>
</feature>
<keyword evidence="3" id="KW-1185">Reference proteome</keyword>
<feature type="region of interest" description="Disordered" evidence="1">
    <location>
        <begin position="102"/>
        <end position="162"/>
    </location>
</feature>
<dbReference type="OrthoDB" id="3168838at2759"/>
<feature type="compositionally biased region" description="Polar residues" evidence="1">
    <location>
        <begin position="186"/>
        <end position="199"/>
    </location>
</feature>
<comment type="caution">
    <text evidence="2">The sequence shown here is derived from an EMBL/GenBank/DDBJ whole genome shotgun (WGS) entry which is preliminary data.</text>
</comment>
<proteinExistence type="predicted"/>